<dbReference type="SUPFAM" id="SSF53474">
    <property type="entry name" value="alpha/beta-Hydrolases"/>
    <property type="match status" value="1"/>
</dbReference>
<dbReference type="AlphaFoldDB" id="A0A9P9FUR3"/>
<reference evidence="3" key="1">
    <citation type="journal article" date="2021" name="Nat. Commun.">
        <title>Genetic determinants of endophytism in the Arabidopsis root mycobiome.</title>
        <authorList>
            <person name="Mesny F."/>
            <person name="Miyauchi S."/>
            <person name="Thiergart T."/>
            <person name="Pickel B."/>
            <person name="Atanasova L."/>
            <person name="Karlsson M."/>
            <person name="Huettel B."/>
            <person name="Barry K.W."/>
            <person name="Haridas S."/>
            <person name="Chen C."/>
            <person name="Bauer D."/>
            <person name="Andreopoulos W."/>
            <person name="Pangilinan J."/>
            <person name="LaButti K."/>
            <person name="Riley R."/>
            <person name="Lipzen A."/>
            <person name="Clum A."/>
            <person name="Drula E."/>
            <person name="Henrissat B."/>
            <person name="Kohler A."/>
            <person name="Grigoriev I.V."/>
            <person name="Martin F.M."/>
            <person name="Hacquard S."/>
        </authorList>
    </citation>
    <scope>NUCLEOTIDE SEQUENCE</scope>
    <source>
        <strain evidence="3">MPI-CAGE-AT-0147</strain>
    </source>
</reference>
<dbReference type="EMBL" id="JAGMUV010000001">
    <property type="protein sequence ID" value="KAH7176386.1"/>
    <property type="molecule type" value="Genomic_DNA"/>
</dbReference>
<keyword evidence="4" id="KW-1185">Reference proteome</keyword>
<evidence type="ECO:0000313" key="3">
    <source>
        <dbReference type="EMBL" id="KAH7176386.1"/>
    </source>
</evidence>
<evidence type="ECO:0000259" key="2">
    <source>
        <dbReference type="Pfam" id="PF07859"/>
    </source>
</evidence>
<protein>
    <submittedName>
        <fullName evidence="3">Alpha/Beta hydrolase protein</fullName>
    </submittedName>
</protein>
<dbReference type="InterPro" id="IPR029058">
    <property type="entry name" value="AB_hydrolase_fold"/>
</dbReference>
<sequence length="307" mass="33971">MADFGLLQYLCLKTAITIMRLLAYPFMRPLTKAPSSSTRTLIQIPTRDPTRFIKAYIHLPPGYSTSTPHGVLLNWHGSGFIMPSLGMDHEFCDRIAQEASVVVLDADYRKAPEHPFPAPVEDVEDTLKWVESQPDRFDPRRVAVSGFSAGGNLALVAASELRRHFKGINIRAVYAFYPLVDLARNPALKTVSKPIAPFPVFTLRMFNTCYTPKAELRKDPRVSPTYADPDLFPATTIIFACGADNLSPEAEEMGNKLKAGGANVEVVQLNNAPHGFDKGVRPGSEVFVKREMTYSRVVQSLREGFGG</sequence>
<dbReference type="Gene3D" id="3.40.50.1820">
    <property type="entry name" value="alpha/beta hydrolase"/>
    <property type="match status" value="1"/>
</dbReference>
<dbReference type="Proteomes" id="UP000738349">
    <property type="component" value="Unassembled WGS sequence"/>
</dbReference>
<organism evidence="3 4">
    <name type="scientific">Dactylonectria macrodidyma</name>
    <dbReference type="NCBI Taxonomy" id="307937"/>
    <lineage>
        <taxon>Eukaryota</taxon>
        <taxon>Fungi</taxon>
        <taxon>Dikarya</taxon>
        <taxon>Ascomycota</taxon>
        <taxon>Pezizomycotina</taxon>
        <taxon>Sordariomycetes</taxon>
        <taxon>Hypocreomycetidae</taxon>
        <taxon>Hypocreales</taxon>
        <taxon>Nectriaceae</taxon>
        <taxon>Dactylonectria</taxon>
    </lineage>
</organism>
<accession>A0A9P9FUR3</accession>
<comment type="caution">
    <text evidence="3">The sequence shown here is derived from an EMBL/GenBank/DDBJ whole genome shotgun (WGS) entry which is preliminary data.</text>
</comment>
<gene>
    <name evidence="3" type="ORF">EDB81DRAFT_772541</name>
</gene>
<proteinExistence type="predicted"/>
<dbReference type="GO" id="GO:0016787">
    <property type="term" value="F:hydrolase activity"/>
    <property type="evidence" value="ECO:0007669"/>
    <property type="project" value="UniProtKB-KW"/>
</dbReference>
<dbReference type="OrthoDB" id="19653at2759"/>
<dbReference type="InterPro" id="IPR013094">
    <property type="entry name" value="AB_hydrolase_3"/>
</dbReference>
<dbReference type="PANTHER" id="PTHR48081:SF8">
    <property type="entry name" value="ALPHA_BETA HYDROLASE FOLD-3 DOMAIN-CONTAINING PROTEIN-RELATED"/>
    <property type="match status" value="1"/>
</dbReference>
<dbReference type="PANTHER" id="PTHR48081">
    <property type="entry name" value="AB HYDROLASE SUPERFAMILY PROTEIN C4A8.06C"/>
    <property type="match status" value="1"/>
</dbReference>
<keyword evidence="1 3" id="KW-0378">Hydrolase</keyword>
<evidence type="ECO:0000256" key="1">
    <source>
        <dbReference type="ARBA" id="ARBA00022801"/>
    </source>
</evidence>
<dbReference type="Pfam" id="PF07859">
    <property type="entry name" value="Abhydrolase_3"/>
    <property type="match status" value="1"/>
</dbReference>
<dbReference type="InterPro" id="IPR050300">
    <property type="entry name" value="GDXG_lipolytic_enzyme"/>
</dbReference>
<name>A0A9P9FUR3_9HYPO</name>
<feature type="domain" description="Alpha/beta hydrolase fold-3" evidence="2">
    <location>
        <begin position="73"/>
        <end position="276"/>
    </location>
</feature>
<evidence type="ECO:0000313" key="4">
    <source>
        <dbReference type="Proteomes" id="UP000738349"/>
    </source>
</evidence>